<dbReference type="PANTHER" id="PTHR32114:SF2">
    <property type="entry name" value="ABC TRANSPORTER ABCH.3"/>
    <property type="match status" value="1"/>
</dbReference>
<feature type="coiled-coil region" evidence="1">
    <location>
        <begin position="250"/>
        <end position="284"/>
    </location>
</feature>
<keyword evidence="1" id="KW-0175">Coiled coil</keyword>
<dbReference type="EMBL" id="BSSV01000006">
    <property type="protein sequence ID" value="GLX86576.1"/>
    <property type="molecule type" value="Genomic_DNA"/>
</dbReference>
<feature type="coiled-coil region" evidence="1">
    <location>
        <begin position="1004"/>
        <end position="1038"/>
    </location>
</feature>
<evidence type="ECO:0000313" key="4">
    <source>
        <dbReference type="Proteomes" id="UP001157134"/>
    </source>
</evidence>
<dbReference type="Pfam" id="PF13476">
    <property type="entry name" value="AAA_23"/>
    <property type="match status" value="1"/>
</dbReference>
<proteinExistence type="predicted"/>
<feature type="domain" description="Rad50/SbcC-type AAA" evidence="2">
    <location>
        <begin position="6"/>
        <end position="202"/>
    </location>
</feature>
<evidence type="ECO:0000256" key="1">
    <source>
        <dbReference type="SAM" id="Coils"/>
    </source>
</evidence>
<dbReference type="SUPFAM" id="SSF52540">
    <property type="entry name" value="P-loop containing nucleoside triphosphate hydrolases"/>
    <property type="match status" value="1"/>
</dbReference>
<dbReference type="InterPro" id="IPR038729">
    <property type="entry name" value="Rad50/SbcC_AAA"/>
</dbReference>
<dbReference type="RefSeq" id="WP_284299734.1">
    <property type="nucleotide sequence ID" value="NZ_BSSV01000006.1"/>
</dbReference>
<comment type="caution">
    <text evidence="3">The sequence shown here is derived from an EMBL/GenBank/DDBJ whole genome shotgun (WGS) entry which is preliminary data.</text>
</comment>
<name>A0ABQ6HEN4_9GAMM</name>
<dbReference type="Gene3D" id="3.40.50.300">
    <property type="entry name" value="P-loop containing nucleotide triphosphate hydrolases"/>
    <property type="match status" value="2"/>
</dbReference>
<dbReference type="Proteomes" id="UP001157134">
    <property type="component" value="Unassembled WGS sequence"/>
</dbReference>
<keyword evidence="4" id="KW-1185">Reference proteome</keyword>
<feature type="coiled-coil region" evidence="1">
    <location>
        <begin position="621"/>
        <end position="765"/>
    </location>
</feature>
<evidence type="ECO:0000259" key="2">
    <source>
        <dbReference type="Pfam" id="PF13476"/>
    </source>
</evidence>
<dbReference type="InterPro" id="IPR027417">
    <property type="entry name" value="P-loop_NTPase"/>
</dbReference>
<evidence type="ECO:0000313" key="3">
    <source>
        <dbReference type="EMBL" id="GLX86576.1"/>
    </source>
</evidence>
<reference evidence="3 4" key="1">
    <citation type="submission" date="2023-03" db="EMBL/GenBank/DDBJ databases">
        <title>Thalassotalea loyana LMG 22536T draft genome sequence.</title>
        <authorList>
            <person name="Sawabe T."/>
        </authorList>
    </citation>
    <scope>NUCLEOTIDE SEQUENCE [LARGE SCALE GENOMIC DNA]</scope>
    <source>
        <strain evidence="3 4">LMG 22536</strain>
    </source>
</reference>
<sequence length="1230" mass="139767">MKIISLRFENLNALKGHWFIDFSKAPFDQDALFAITGPTGAGKTTILDAICLALYHQTPRQKVSKSQNQIMTRHTASCLAEVTFEVKEQRYRAFWSQRRAKNNPEGNLVDAKAELATEEGEILAEKTSQVRAKIEKLTGLDFARFTKSMMLSQGQFAAFLNASANERAELLEELTGTEIYGQISQQVFEQHKEQNEALQKLAHHKSTLNLLSPEALGELEQAIGDAVGSETLLTKSINELVAQKQWLNQIADLEQKLKHEVTLHDQATQRYEQRKQEFALLERAKPAQQIKGQYHQLVDVKKQHIALQTKIVEQDKQHSTLKQQHQALYQQKSELVQDVANQQKSLDEQVSMLNEQVVPLDHDIAQLTHKKADFNSHIMTLEQQKAEDLAKSTSVKLAIEGAQVTTNEYKSFVEANPYVEQLSERVGSWSANLEQARQWQTQLLSITSEQQVNAEHVKEQTQHMTEMGLQLEKQVQERESFQQRVVELNESINQQLKSFKLDCAETFFQLAEQAQTKIPVVELAKQLLTNQRKLDTERSRLTQEKHELTTRHTEFSNTRDQCRLQYKQVQATYKDVKLIVEQQKTIQALSDYRQQLQPHEPCPLCGSKEHPAIDDYGQLPTNEYHVKLEQTEQELKAVEQQGQQLSQSIAVLEEQLTQNKRQLDGLANEIDMVNHQWAEVADGLALKTDLAQIDQNQQQIASIEDEIKQWQTAGQVIKQLEGQQQVAIKALHEHDLVLANQQNERELLQQQLNNLHEQASGQNKQYQDILAQINSLFEAISEQLQSFNILNTVNNIESLESLVNQTNTQLAHYRSLSEQAQKAEKRSKEVEQEKALIEQRLSQFDVQINQYRSEMTALNEELTNKQTQRFSLLGDMAVDQKRAEIEANKQALLSRQTKLDESITELDQLISNLTGEVTANKQQFTELELKRNELDELWLAALKHSDFDNEQSFLQALIPDEQLALLESDMQSVKDAITHAQQVCKTIESQLIELNDKALTNENLVVVEEKLANEQAKIKSLQVTLGQLQQQLAQHQAEQAKQADIVEKISIQQQIVDDLARLNYLIGSADGAKYRRFAQSLTLENLVYLANLRLSYLDGRYQLQRKDTDALALEVIDTWQADSVRDTSTLSGGESFLVSLALALALSDLVSNKTSIDSLFLDEGFGTLDNETLEMALNALDSLNASGKMVGIISHVDALKERINVQIKVKKGSGLGISQLEPQFKFQESP</sequence>
<feature type="coiled-coil region" evidence="1">
    <location>
        <begin position="336"/>
        <end position="384"/>
    </location>
</feature>
<dbReference type="Pfam" id="PF13558">
    <property type="entry name" value="SbcC_Walker_B"/>
    <property type="match status" value="1"/>
</dbReference>
<dbReference type="PANTHER" id="PTHR32114">
    <property type="entry name" value="ABC TRANSPORTER ABCH.3"/>
    <property type="match status" value="1"/>
</dbReference>
<protein>
    <submittedName>
        <fullName evidence="3">Nuclease SbcCD subunit C</fullName>
    </submittedName>
</protein>
<organism evidence="3 4">
    <name type="scientific">Thalassotalea loyana</name>
    <dbReference type="NCBI Taxonomy" id="280483"/>
    <lineage>
        <taxon>Bacteria</taxon>
        <taxon>Pseudomonadati</taxon>
        <taxon>Pseudomonadota</taxon>
        <taxon>Gammaproteobacteria</taxon>
        <taxon>Alteromonadales</taxon>
        <taxon>Colwelliaceae</taxon>
        <taxon>Thalassotalea</taxon>
    </lineage>
</organism>
<gene>
    <name evidence="3" type="primary">sbcC</name>
    <name evidence="3" type="ORF">tloyanaT_28290</name>
</gene>
<feature type="coiled-coil region" evidence="1">
    <location>
        <begin position="813"/>
        <end position="868"/>
    </location>
</feature>
<accession>A0ABQ6HEN4</accession>